<dbReference type="NCBIfam" id="TIGR04085">
    <property type="entry name" value="rSAM_more_4Fe4S"/>
    <property type="match status" value="1"/>
</dbReference>
<accession>A0ABY2WT67</accession>
<protein>
    <submittedName>
        <fullName evidence="7">Radical SAM protein</fullName>
    </submittedName>
</protein>
<evidence type="ECO:0000256" key="3">
    <source>
        <dbReference type="ARBA" id="ARBA00022723"/>
    </source>
</evidence>
<gene>
    <name evidence="7" type="ORF">FGK63_19390</name>
</gene>
<dbReference type="SFLD" id="SFLDG01384">
    <property type="entry name" value="thioether_bond_formation_requi"/>
    <property type="match status" value="1"/>
</dbReference>
<dbReference type="SFLD" id="SFLDG01067">
    <property type="entry name" value="SPASM/twitch_domain_containing"/>
    <property type="match status" value="1"/>
</dbReference>
<name>A0ABY2WT67_9RHOB</name>
<evidence type="ECO:0000259" key="6">
    <source>
        <dbReference type="PROSITE" id="PS51918"/>
    </source>
</evidence>
<evidence type="ECO:0000256" key="1">
    <source>
        <dbReference type="ARBA" id="ARBA00001966"/>
    </source>
</evidence>
<dbReference type="Pfam" id="PF04055">
    <property type="entry name" value="Radical_SAM"/>
    <property type="match status" value="1"/>
</dbReference>
<proteinExistence type="predicted"/>
<dbReference type="PANTHER" id="PTHR43273:SF8">
    <property type="entry name" value="RADICAL SAM DOMAIN PROTEIN"/>
    <property type="match status" value="1"/>
</dbReference>
<feature type="domain" description="Radical SAM core" evidence="6">
    <location>
        <begin position="73"/>
        <end position="310"/>
    </location>
</feature>
<comment type="caution">
    <text evidence="7">The sequence shown here is derived from an EMBL/GenBank/DDBJ whole genome shotgun (WGS) entry which is preliminary data.</text>
</comment>
<sequence length="444" mass="48391">MTRPEPDLRAPRRDVHFFDTEHGQHMLAVDGSRVFDVPPGTAEAHAGWDDAARAGFLDGLGLRDAPFIDDAPPQDMPVRSLSLAVAQKCNLACTYCYASGGEFGGPARNMSWEVARASVDRLVSEAEPGDRISLAFLGGEPLINRDLIRRATDYAVRQARAKDLRVGFSITTNGTLLRPDDAEFFEAHGFAVTISLDGIGAAHDRLRPYRGGRGSFDAILSRVAPLLEAQRRMQVGARVTVTPRNMDLPETLDRFVAMGFHSVGFSPMLAAPNGKHELDRAGLDDMLAQMRLCGAAFEAAVVAGRRYPFSNMASAMHEIHRGTHRPYPCGAGAGYFGVSADGGLFACHRFVGDEAAAMGDVTSPDSARRNGWLAERHVHTQSPCNSCWARYLCGGGCHHEVIHRGRPACDYIRGWLHYCLQAYVRLIEARPDFFGEGGPPSRAE</sequence>
<dbReference type="PANTHER" id="PTHR43273">
    <property type="entry name" value="ANAEROBIC SULFATASE-MATURATING ENZYME HOMOLOG ASLB-RELATED"/>
    <property type="match status" value="1"/>
</dbReference>
<dbReference type="Proteomes" id="UP001193035">
    <property type="component" value="Unassembled WGS sequence"/>
</dbReference>
<dbReference type="Gene3D" id="3.20.20.70">
    <property type="entry name" value="Aldolase class I"/>
    <property type="match status" value="1"/>
</dbReference>
<dbReference type="SUPFAM" id="SSF102114">
    <property type="entry name" value="Radical SAM enzymes"/>
    <property type="match status" value="1"/>
</dbReference>
<keyword evidence="4" id="KW-0408">Iron</keyword>
<dbReference type="InterPro" id="IPR007197">
    <property type="entry name" value="rSAM"/>
</dbReference>
<keyword evidence="2" id="KW-0949">S-adenosyl-L-methionine</keyword>
<evidence type="ECO:0000313" key="7">
    <source>
        <dbReference type="EMBL" id="TMV03341.1"/>
    </source>
</evidence>
<dbReference type="SFLD" id="SFLDS00029">
    <property type="entry name" value="Radical_SAM"/>
    <property type="match status" value="1"/>
</dbReference>
<dbReference type="InterPro" id="IPR013785">
    <property type="entry name" value="Aldolase_TIM"/>
</dbReference>
<dbReference type="PROSITE" id="PS51918">
    <property type="entry name" value="RADICAL_SAM"/>
    <property type="match status" value="1"/>
</dbReference>
<keyword evidence="8" id="KW-1185">Reference proteome</keyword>
<evidence type="ECO:0000256" key="2">
    <source>
        <dbReference type="ARBA" id="ARBA00022691"/>
    </source>
</evidence>
<evidence type="ECO:0000313" key="8">
    <source>
        <dbReference type="Proteomes" id="UP001193035"/>
    </source>
</evidence>
<evidence type="ECO:0000256" key="5">
    <source>
        <dbReference type="ARBA" id="ARBA00023014"/>
    </source>
</evidence>
<dbReference type="EMBL" id="VCPD01000010">
    <property type="protein sequence ID" value="TMV03341.1"/>
    <property type="molecule type" value="Genomic_DNA"/>
</dbReference>
<dbReference type="SFLD" id="SFLDG01386">
    <property type="entry name" value="main_SPASM_domain-containing"/>
    <property type="match status" value="1"/>
</dbReference>
<keyword evidence="5" id="KW-0411">Iron-sulfur</keyword>
<dbReference type="InterPro" id="IPR058240">
    <property type="entry name" value="rSAM_sf"/>
</dbReference>
<dbReference type="CDD" id="cd01335">
    <property type="entry name" value="Radical_SAM"/>
    <property type="match status" value="1"/>
</dbReference>
<reference evidence="7 8" key="1">
    <citation type="submission" date="2019-05" db="EMBL/GenBank/DDBJ databases">
        <title>Ruegeria sp. nov., isolated from tidal flat.</title>
        <authorList>
            <person name="Kim W."/>
        </authorList>
    </citation>
    <scope>NUCLEOTIDE SEQUENCE [LARGE SCALE GENOMIC DNA]</scope>
    <source>
        <strain evidence="7 8">CAU 1488</strain>
    </source>
</reference>
<comment type="cofactor">
    <cofactor evidence="1">
        <name>[4Fe-4S] cluster</name>
        <dbReference type="ChEBI" id="CHEBI:49883"/>
    </cofactor>
</comment>
<dbReference type="InterPro" id="IPR023867">
    <property type="entry name" value="Sulphatase_maturase_rSAM"/>
</dbReference>
<dbReference type="RefSeq" id="WP_138845389.1">
    <property type="nucleotide sequence ID" value="NZ_VCPD01000010.1"/>
</dbReference>
<keyword evidence="3" id="KW-0479">Metal-binding</keyword>
<dbReference type="InterPro" id="IPR023885">
    <property type="entry name" value="4Fe4S-binding_SPASM_dom"/>
</dbReference>
<organism evidence="7 8">
    <name type="scientific">Ruegeria sediminis</name>
    <dbReference type="NCBI Taxonomy" id="2583820"/>
    <lineage>
        <taxon>Bacteria</taxon>
        <taxon>Pseudomonadati</taxon>
        <taxon>Pseudomonadota</taxon>
        <taxon>Alphaproteobacteria</taxon>
        <taxon>Rhodobacterales</taxon>
        <taxon>Roseobacteraceae</taxon>
        <taxon>Ruegeria</taxon>
    </lineage>
</organism>
<evidence type="ECO:0000256" key="4">
    <source>
        <dbReference type="ARBA" id="ARBA00023004"/>
    </source>
</evidence>